<dbReference type="RefSeq" id="WP_183278570.1">
    <property type="nucleotide sequence ID" value="NZ_BLZR01000001.1"/>
</dbReference>
<dbReference type="SUPFAM" id="SSF53474">
    <property type="entry name" value="alpha/beta-Hydrolases"/>
    <property type="match status" value="1"/>
</dbReference>
<sequence length="309" mass="35479">MKNKNAKDSLFINTKDNKQIFIYCWDDVSSPKGVIQIVHGMAEHAGRYEELAKFLNSHGFIVYAGDHRGHGKTDEHNLGYIGKDGFNKIVEDQHVILSLIKNNHMNLPIIFFAHSFGSFVGQEYIIRYGNELSGIILSGSAMRKGLDVDAGIIAAYIQKNIFGENKESKLLDFLSFYNYNKKIKNSASKFSWLTTDEIEIKNYENDPLCGNISTCGFYYYFLKGLKNLYITNRLKEIPKDLPILIISGDDDPVGNYGKWVKNLYNLYKNVKLENVNIKLYVGKRHELTNETDRKEIFSNILNWTEKNCL</sequence>
<comment type="caution">
    <text evidence="2">The sequence shown here is derived from an EMBL/GenBank/DDBJ whole genome shotgun (WGS) entry which is preliminary data.</text>
</comment>
<dbReference type="Proteomes" id="UP000580568">
    <property type="component" value="Unassembled WGS sequence"/>
</dbReference>
<dbReference type="InterPro" id="IPR029058">
    <property type="entry name" value="AB_hydrolase_fold"/>
</dbReference>
<proteinExistence type="predicted"/>
<evidence type="ECO:0000313" key="3">
    <source>
        <dbReference type="Proteomes" id="UP000580568"/>
    </source>
</evidence>
<dbReference type="InterPro" id="IPR051044">
    <property type="entry name" value="MAG_DAG_Lipase"/>
</dbReference>
<evidence type="ECO:0000259" key="1">
    <source>
        <dbReference type="Pfam" id="PF12146"/>
    </source>
</evidence>
<gene>
    <name evidence="2" type="ORF">bsdtw1_03301</name>
</gene>
<organism evidence="2 3">
    <name type="scientific">Clostridium fungisolvens</name>
    <dbReference type="NCBI Taxonomy" id="1604897"/>
    <lineage>
        <taxon>Bacteria</taxon>
        <taxon>Bacillati</taxon>
        <taxon>Bacillota</taxon>
        <taxon>Clostridia</taxon>
        <taxon>Eubacteriales</taxon>
        <taxon>Clostridiaceae</taxon>
        <taxon>Clostridium</taxon>
    </lineage>
</organism>
<accession>A0A6V8SJ07</accession>
<name>A0A6V8SJ07_9CLOT</name>
<evidence type="ECO:0000313" key="2">
    <source>
        <dbReference type="EMBL" id="GFP77187.1"/>
    </source>
</evidence>
<protein>
    <submittedName>
        <fullName evidence="2">Monoacylglycerol lipase</fullName>
    </submittedName>
</protein>
<dbReference type="Gene3D" id="3.40.50.1820">
    <property type="entry name" value="alpha/beta hydrolase"/>
    <property type="match status" value="1"/>
</dbReference>
<feature type="domain" description="Serine aminopeptidase S33" evidence="1">
    <location>
        <begin position="30"/>
        <end position="292"/>
    </location>
</feature>
<dbReference type="InterPro" id="IPR022742">
    <property type="entry name" value="Hydrolase_4"/>
</dbReference>
<reference evidence="2 3" key="1">
    <citation type="submission" date="2020-07" db="EMBL/GenBank/DDBJ databases">
        <title>A new beta-1,3-glucan-decomposing anaerobic bacterium isolated from anoxic soil subjected to biological soil disinfestation.</title>
        <authorList>
            <person name="Ueki A."/>
            <person name="Tonouchi A."/>
        </authorList>
    </citation>
    <scope>NUCLEOTIDE SEQUENCE [LARGE SCALE GENOMIC DNA]</scope>
    <source>
        <strain evidence="2 3">TW1</strain>
    </source>
</reference>
<dbReference type="EMBL" id="BLZR01000001">
    <property type="protein sequence ID" value="GFP77187.1"/>
    <property type="molecule type" value="Genomic_DNA"/>
</dbReference>
<dbReference type="PANTHER" id="PTHR11614">
    <property type="entry name" value="PHOSPHOLIPASE-RELATED"/>
    <property type="match status" value="1"/>
</dbReference>
<dbReference type="Pfam" id="PF12146">
    <property type="entry name" value="Hydrolase_4"/>
    <property type="match status" value="1"/>
</dbReference>
<keyword evidence="3" id="KW-1185">Reference proteome</keyword>
<dbReference type="AlphaFoldDB" id="A0A6V8SJ07"/>